<organism evidence="3 4">
    <name type="scientific">Bosea minatitlanensis</name>
    <dbReference type="NCBI Taxonomy" id="128782"/>
    <lineage>
        <taxon>Bacteria</taxon>
        <taxon>Pseudomonadati</taxon>
        <taxon>Pseudomonadota</taxon>
        <taxon>Alphaproteobacteria</taxon>
        <taxon>Hyphomicrobiales</taxon>
        <taxon>Boseaceae</taxon>
        <taxon>Bosea</taxon>
    </lineage>
</organism>
<feature type="domain" description="Dihydroxy-acid/6-phosphogluconate dehydratase C-terminal" evidence="2">
    <location>
        <begin position="20"/>
        <end position="82"/>
    </location>
</feature>
<feature type="region of interest" description="Disordered" evidence="1">
    <location>
        <begin position="1"/>
        <end position="26"/>
    </location>
</feature>
<dbReference type="Pfam" id="PF24877">
    <property type="entry name" value="ILV_EDD_C"/>
    <property type="match status" value="1"/>
</dbReference>
<keyword evidence="4" id="KW-1185">Reference proteome</keyword>
<evidence type="ECO:0000259" key="2">
    <source>
        <dbReference type="Pfam" id="PF24877"/>
    </source>
</evidence>
<dbReference type="EC" id="4.2.1.9" evidence="3"/>
<accession>A0ABW0F296</accession>
<dbReference type="GO" id="GO:0004160">
    <property type="term" value="F:dihydroxy-acid dehydratase activity"/>
    <property type="evidence" value="ECO:0007669"/>
    <property type="project" value="UniProtKB-EC"/>
</dbReference>
<keyword evidence="3" id="KW-0456">Lyase</keyword>
<name>A0ABW0F296_9HYPH</name>
<proteinExistence type="predicted"/>
<dbReference type="EMBL" id="JBHSLI010000003">
    <property type="protein sequence ID" value="MFC5293287.1"/>
    <property type="molecule type" value="Genomic_DNA"/>
</dbReference>
<dbReference type="InterPro" id="IPR056740">
    <property type="entry name" value="ILV_EDD_C"/>
</dbReference>
<dbReference type="Proteomes" id="UP001595976">
    <property type="component" value="Unassembled WGS sequence"/>
</dbReference>
<protein>
    <submittedName>
        <fullName evidence="3">Dihydroxy-acid dehydratase</fullName>
        <ecNumber evidence="3">4.2.1.9</ecNumber>
    </submittedName>
</protein>
<evidence type="ECO:0000256" key="1">
    <source>
        <dbReference type="SAM" id="MobiDB-lite"/>
    </source>
</evidence>
<gene>
    <name evidence="3" type="ORF">ACFPK2_09845</name>
</gene>
<evidence type="ECO:0000313" key="4">
    <source>
        <dbReference type="Proteomes" id="UP001595976"/>
    </source>
</evidence>
<dbReference type="RefSeq" id="WP_158446761.1">
    <property type="nucleotide sequence ID" value="NZ_JBHSLI010000003.1"/>
</dbReference>
<reference evidence="4" key="1">
    <citation type="journal article" date="2019" name="Int. J. Syst. Evol. Microbiol.">
        <title>The Global Catalogue of Microorganisms (GCM) 10K type strain sequencing project: providing services to taxonomists for standard genome sequencing and annotation.</title>
        <authorList>
            <consortium name="The Broad Institute Genomics Platform"/>
            <consortium name="The Broad Institute Genome Sequencing Center for Infectious Disease"/>
            <person name="Wu L."/>
            <person name="Ma J."/>
        </authorList>
    </citation>
    <scope>NUCLEOTIDE SEQUENCE [LARGE SCALE GENOMIC DNA]</scope>
    <source>
        <strain evidence="4">CGMCC 1.15643</strain>
    </source>
</reference>
<dbReference type="SUPFAM" id="SSF52016">
    <property type="entry name" value="LeuD/IlvD-like"/>
    <property type="match status" value="1"/>
</dbReference>
<comment type="caution">
    <text evidence="3">The sequence shown here is derived from an EMBL/GenBank/DDBJ whole genome shotgun (WGS) entry which is preliminary data.</text>
</comment>
<sequence length="88" mass="9324">MGGAHYGAPELAGYLRRSPGGPLAPVRDGGRIGLGVSEGRLDPLVPEAELQARRAALPQAVETERRGCDKRHDSHVLQAEEGVDVDLC</sequence>
<evidence type="ECO:0000313" key="3">
    <source>
        <dbReference type="EMBL" id="MFC5293287.1"/>
    </source>
</evidence>